<evidence type="ECO:0000256" key="1">
    <source>
        <dbReference type="ARBA" id="ARBA00004651"/>
    </source>
</evidence>
<evidence type="ECO:0000256" key="5">
    <source>
        <dbReference type="ARBA" id="ARBA00022989"/>
    </source>
</evidence>
<dbReference type="SUPFAM" id="SSF161098">
    <property type="entry name" value="MetI-like"/>
    <property type="match status" value="1"/>
</dbReference>
<evidence type="ECO:0000256" key="6">
    <source>
        <dbReference type="ARBA" id="ARBA00023136"/>
    </source>
</evidence>
<evidence type="ECO:0000313" key="9">
    <source>
        <dbReference type="EMBL" id="MAH64223.1"/>
    </source>
</evidence>
<proteinExistence type="predicted"/>
<feature type="transmembrane region" description="Helical" evidence="7">
    <location>
        <begin position="6"/>
        <end position="27"/>
    </location>
</feature>
<dbReference type="InterPro" id="IPR050901">
    <property type="entry name" value="BP-dep_ABC_trans_perm"/>
</dbReference>
<comment type="caution">
    <text evidence="9">The sequence shown here is derived from an EMBL/GenBank/DDBJ whole genome shotgun (WGS) entry which is preliminary data.</text>
</comment>
<evidence type="ECO:0000313" key="10">
    <source>
        <dbReference type="Proteomes" id="UP000226525"/>
    </source>
</evidence>
<keyword evidence="6 7" id="KW-0472">Membrane</keyword>
<name>A0A2D6YLZ8_9DELT</name>
<evidence type="ECO:0000256" key="3">
    <source>
        <dbReference type="ARBA" id="ARBA00022475"/>
    </source>
</evidence>
<feature type="transmembrane region" description="Helical" evidence="7">
    <location>
        <begin position="73"/>
        <end position="93"/>
    </location>
</feature>
<feature type="transmembrane region" description="Helical" evidence="7">
    <location>
        <begin position="39"/>
        <end position="61"/>
    </location>
</feature>
<protein>
    <recommendedName>
        <fullName evidence="8">ABC transmembrane type-1 domain-containing protein</fullName>
    </recommendedName>
</protein>
<dbReference type="Gene3D" id="1.10.3720.10">
    <property type="entry name" value="MetI-like"/>
    <property type="match status" value="1"/>
</dbReference>
<dbReference type="PANTHER" id="PTHR32243">
    <property type="entry name" value="MALTOSE TRANSPORT SYSTEM PERMEASE-RELATED"/>
    <property type="match status" value="1"/>
</dbReference>
<accession>A0A2D6YLZ8</accession>
<comment type="subcellular location">
    <subcellularLocation>
        <location evidence="1">Cell membrane</location>
        <topology evidence="1">Multi-pass membrane protein</topology>
    </subcellularLocation>
</comment>
<dbReference type="AlphaFoldDB" id="A0A2D6YLZ8"/>
<dbReference type="Proteomes" id="UP000226525">
    <property type="component" value="Unassembled WGS sequence"/>
</dbReference>
<gene>
    <name evidence="9" type="ORF">CMN54_12425</name>
</gene>
<dbReference type="InterPro" id="IPR000515">
    <property type="entry name" value="MetI-like"/>
</dbReference>
<organism evidence="9 10">
    <name type="scientific">SAR324 cluster bacterium</name>
    <dbReference type="NCBI Taxonomy" id="2024889"/>
    <lineage>
        <taxon>Bacteria</taxon>
        <taxon>Deltaproteobacteria</taxon>
        <taxon>SAR324 cluster</taxon>
    </lineage>
</organism>
<sequence>MLDIRIVISVFATLLAILIAVPASYSFAFRPTRRTQFKLVWILSTKMMPPVGVLIPMYLFYKNMGLLDTHLGLILIYTLMNLPIVIWVLYTYFKDIPQQILEVA</sequence>
<feature type="domain" description="ABC transmembrane type-1" evidence="8">
    <location>
        <begin position="2"/>
        <end position="104"/>
    </location>
</feature>
<keyword evidence="3" id="KW-1003">Cell membrane</keyword>
<dbReference type="PANTHER" id="PTHR32243:SF18">
    <property type="entry name" value="INNER MEMBRANE ABC TRANSPORTER PERMEASE PROTEIN YCJP"/>
    <property type="match status" value="1"/>
</dbReference>
<dbReference type="PROSITE" id="PS50928">
    <property type="entry name" value="ABC_TM1"/>
    <property type="match status" value="1"/>
</dbReference>
<evidence type="ECO:0000259" key="8">
    <source>
        <dbReference type="PROSITE" id="PS50928"/>
    </source>
</evidence>
<keyword evidence="5 7" id="KW-1133">Transmembrane helix</keyword>
<dbReference type="InterPro" id="IPR035906">
    <property type="entry name" value="MetI-like_sf"/>
</dbReference>
<evidence type="ECO:0000256" key="4">
    <source>
        <dbReference type="ARBA" id="ARBA00022692"/>
    </source>
</evidence>
<dbReference type="GO" id="GO:0005886">
    <property type="term" value="C:plasma membrane"/>
    <property type="evidence" value="ECO:0007669"/>
    <property type="project" value="UniProtKB-SubCell"/>
</dbReference>
<dbReference type="EMBL" id="NZEX01000144">
    <property type="protein sequence ID" value="MAH64223.1"/>
    <property type="molecule type" value="Genomic_DNA"/>
</dbReference>
<dbReference type="GO" id="GO:0055085">
    <property type="term" value="P:transmembrane transport"/>
    <property type="evidence" value="ECO:0007669"/>
    <property type="project" value="InterPro"/>
</dbReference>
<keyword evidence="2" id="KW-0813">Transport</keyword>
<evidence type="ECO:0000256" key="2">
    <source>
        <dbReference type="ARBA" id="ARBA00022448"/>
    </source>
</evidence>
<evidence type="ECO:0000256" key="7">
    <source>
        <dbReference type="SAM" id="Phobius"/>
    </source>
</evidence>
<reference evidence="10" key="1">
    <citation type="submission" date="2017-09" db="EMBL/GenBank/DDBJ databases">
        <title>The Reconstruction of 2,631 Draft Metagenome-Assembled Genomes from the Global Oceans.</title>
        <authorList>
            <person name="Tully B.J."/>
            <person name="Graham E.D."/>
            <person name="Heidelberg J.F."/>
        </authorList>
    </citation>
    <scope>NUCLEOTIDE SEQUENCE [LARGE SCALE GENOMIC DNA]</scope>
</reference>
<keyword evidence="4 7" id="KW-0812">Transmembrane</keyword>